<dbReference type="PANTHER" id="PTHR36220:SF1">
    <property type="entry name" value="GAMMA TUBULIN COMPLEX COMPONENT C-TERMINAL DOMAIN-CONTAINING PROTEIN"/>
    <property type="match status" value="1"/>
</dbReference>
<accession>A0A6C0CS36</accession>
<dbReference type="SMART" id="SM00191">
    <property type="entry name" value="Int_alpha"/>
    <property type="match status" value="3"/>
</dbReference>
<evidence type="ECO:0000313" key="1">
    <source>
        <dbReference type="EMBL" id="QHT06305.1"/>
    </source>
</evidence>
<sequence length="560" mass="60154">MTKLLFTNKATDKNTYVDVGKYTHGAGVGAKSRHVRSVLKRKATLTSYPEEIIFKLSQFGYEVYATRKDAFGGHSVAISEDGQIIALGARIDEGVDSSGNPINNGAVFAFEYRTPSAAEWSGTASNNPIIGKGDDDGKSYGAAGAAFKKYWVQLGNRYDMQGTVSSTGVGSEFGAVIDMTDDGSMIAVGAPRSHILDASGVQQQNAGKVYYYKYNTTTKRWDKQSTIIEGDGAGEYEGYDIKLTGDGDTIIVGAVLAENPSFITTGRVRVYTYRQVSAAEWSGAAANPTIQKGDDAGSFYSSVVNKKFWVQKGADLFGTLNSQFGFSVALTNDGNTIIIGAPNHDSSTGKTDIGRVVIYNWSGATWVQKAEIEENGLYKEINLGREVAINHDGSIIAVTGYLEQPGVTPTFSTPAPKTFPAEGQGAVIMYEYKRHNGQRSNMQIIYGDNKGDNFGSAISFSKNNQVVIGAPQWWSSGSVGSGYAKIYKKEDGVWQEPDEIDGVSSDDSFGHAVAISGRGNRVIIGARFRDYTDPLGISSGTQQGSATVYNVVPLIKKNKP</sequence>
<dbReference type="Gene3D" id="2.130.10.130">
    <property type="entry name" value="Integrin alpha, N-terminal"/>
    <property type="match status" value="3"/>
</dbReference>
<dbReference type="InterPro" id="IPR028994">
    <property type="entry name" value="Integrin_alpha_N"/>
</dbReference>
<dbReference type="PANTHER" id="PTHR36220">
    <property type="entry name" value="UNNAMED PRODUCT"/>
    <property type="match status" value="1"/>
</dbReference>
<protein>
    <submittedName>
        <fullName evidence="1">Uncharacterized protein</fullName>
    </submittedName>
</protein>
<proteinExistence type="predicted"/>
<name>A0A6C0CS36_9ZZZZ</name>
<dbReference type="PROSITE" id="PS51470">
    <property type="entry name" value="FG_GAP"/>
    <property type="match status" value="1"/>
</dbReference>
<dbReference type="InterPro" id="IPR013519">
    <property type="entry name" value="Int_alpha_beta-p"/>
</dbReference>
<reference evidence="1" key="1">
    <citation type="journal article" date="2020" name="Nature">
        <title>Giant virus diversity and host interactions through global metagenomics.</title>
        <authorList>
            <person name="Schulz F."/>
            <person name="Roux S."/>
            <person name="Paez-Espino D."/>
            <person name="Jungbluth S."/>
            <person name="Walsh D.A."/>
            <person name="Denef V.J."/>
            <person name="McMahon K.D."/>
            <person name="Konstantinidis K.T."/>
            <person name="Eloe-Fadrosh E.A."/>
            <person name="Kyrpides N.C."/>
            <person name="Woyke T."/>
        </authorList>
    </citation>
    <scope>NUCLEOTIDE SEQUENCE</scope>
    <source>
        <strain evidence="1">GVMAG-M-3300021425-30</strain>
    </source>
</reference>
<dbReference type="AlphaFoldDB" id="A0A6C0CS36"/>
<dbReference type="InterPro" id="IPR011043">
    <property type="entry name" value="Gal_Oxase/kelch_b-propeller"/>
</dbReference>
<dbReference type="SUPFAM" id="SSF50965">
    <property type="entry name" value="Galactose oxidase, central domain"/>
    <property type="match status" value="1"/>
</dbReference>
<organism evidence="1">
    <name type="scientific">viral metagenome</name>
    <dbReference type="NCBI Taxonomy" id="1070528"/>
    <lineage>
        <taxon>unclassified sequences</taxon>
        <taxon>metagenomes</taxon>
        <taxon>organismal metagenomes</taxon>
    </lineage>
</organism>
<dbReference type="EMBL" id="MN739467">
    <property type="protein sequence ID" value="QHT06305.1"/>
    <property type="molecule type" value="Genomic_DNA"/>
</dbReference>